<keyword evidence="3" id="KW-1185">Reference proteome</keyword>
<evidence type="ECO:0000313" key="3">
    <source>
        <dbReference type="Proteomes" id="UP001377567"/>
    </source>
</evidence>
<dbReference type="SMART" id="SM00332">
    <property type="entry name" value="PP2Cc"/>
    <property type="match status" value="1"/>
</dbReference>
<name>A0AAV5S5N1_MAUHU</name>
<dbReference type="AlphaFoldDB" id="A0AAV5S5N1"/>
<dbReference type="SUPFAM" id="SSF81606">
    <property type="entry name" value="PP2C-like"/>
    <property type="match status" value="1"/>
</dbReference>
<dbReference type="PANTHER" id="PTHR13832">
    <property type="entry name" value="PROTEIN PHOSPHATASE 2C"/>
    <property type="match status" value="1"/>
</dbReference>
<dbReference type="CDD" id="cd00143">
    <property type="entry name" value="PP2Cc"/>
    <property type="match status" value="1"/>
</dbReference>
<dbReference type="InterPro" id="IPR036457">
    <property type="entry name" value="PPM-type-like_dom_sf"/>
</dbReference>
<feature type="domain" description="PPM-type phosphatase" evidence="1">
    <location>
        <begin position="39"/>
        <end position="436"/>
    </location>
</feature>
<dbReference type="PANTHER" id="PTHR13832:SF589">
    <property type="entry name" value="[PYRUVATE DEHYDROGENASE [ACETYL-TRANSFERRING]]-PHOSPHATASE 2, MITOCHONDRIAL"/>
    <property type="match status" value="1"/>
</dbReference>
<dbReference type="Proteomes" id="UP001377567">
    <property type="component" value="Unassembled WGS sequence"/>
</dbReference>
<proteinExistence type="predicted"/>
<protein>
    <submittedName>
        <fullName evidence="2">Type 2C protein phosphatase</fullName>
    </submittedName>
</protein>
<dbReference type="EMBL" id="BTGD01000027">
    <property type="protein sequence ID" value="GMM59184.1"/>
    <property type="molecule type" value="Genomic_DNA"/>
</dbReference>
<sequence>MITAAQSFIHVSPAVLVGGAAPHSTLGRLRIELSRFPGLIGHSTSRVSRRINQDAYSLSLLRNEVFASTPLLHMGVYDGHGSVESVVSAQLAAGLPRALANSQDNVSKRLFFELLRRYRDQIGGEYWGAMYRDRAGYYDRFIAHCNTKQELVLFDTENRGSRMLFDHSGNLIDKNSLLSEQQRLCIIAAYLQFDLEQCCGIAGYNSQPDLKRLSELHPGGSTASTVLLSRFDPGSDGTGTGTRLDPTDQSYFVQPSGLLKLIVTQVGDSKVLICDSNGIAHNLSRPHHADQTREYQRLIHGTRDRRDLLSTDAFGEERFLSNFANTRSFGDIPGKQEGISAEPDIYSYLVGNTRQLPHSEKAKLQFGGDECFVAIVTDGVSDVLSDQEICDLVTSTVNLRGLKTATPQYLADEVVKFVVSVADRHADNATCLILRLSNWGNWPTVDRTGASREQKLLAAL</sequence>
<accession>A0AAV5S5N1</accession>
<dbReference type="GO" id="GO:0004722">
    <property type="term" value="F:protein serine/threonine phosphatase activity"/>
    <property type="evidence" value="ECO:0007669"/>
    <property type="project" value="InterPro"/>
</dbReference>
<dbReference type="InterPro" id="IPR001932">
    <property type="entry name" value="PPM-type_phosphatase-like_dom"/>
</dbReference>
<dbReference type="InterPro" id="IPR015655">
    <property type="entry name" value="PP2C"/>
</dbReference>
<evidence type="ECO:0000313" key="2">
    <source>
        <dbReference type="EMBL" id="GMM59184.1"/>
    </source>
</evidence>
<evidence type="ECO:0000259" key="1">
    <source>
        <dbReference type="PROSITE" id="PS51746"/>
    </source>
</evidence>
<reference evidence="2 3" key="1">
    <citation type="journal article" date="2023" name="Elife">
        <title>Identification of key yeast species and microbe-microbe interactions impacting larval growth of Drosophila in the wild.</title>
        <authorList>
            <person name="Mure A."/>
            <person name="Sugiura Y."/>
            <person name="Maeda R."/>
            <person name="Honda K."/>
            <person name="Sakurai N."/>
            <person name="Takahashi Y."/>
            <person name="Watada M."/>
            <person name="Katoh T."/>
            <person name="Gotoh A."/>
            <person name="Gotoh Y."/>
            <person name="Taniguchi I."/>
            <person name="Nakamura K."/>
            <person name="Hayashi T."/>
            <person name="Katayama T."/>
            <person name="Uemura T."/>
            <person name="Hattori Y."/>
        </authorList>
    </citation>
    <scope>NUCLEOTIDE SEQUENCE [LARGE SCALE GENOMIC DNA]</scope>
    <source>
        <strain evidence="2 3">KH-74</strain>
    </source>
</reference>
<dbReference type="Gene3D" id="3.60.40.10">
    <property type="entry name" value="PPM-type phosphatase domain"/>
    <property type="match status" value="1"/>
</dbReference>
<dbReference type="PROSITE" id="PS51746">
    <property type="entry name" value="PPM_2"/>
    <property type="match status" value="1"/>
</dbReference>
<dbReference type="Pfam" id="PF00481">
    <property type="entry name" value="PP2C"/>
    <property type="match status" value="1"/>
</dbReference>
<gene>
    <name evidence="2" type="ORF">DAKH74_058010</name>
</gene>
<comment type="caution">
    <text evidence="2">The sequence shown here is derived from an EMBL/GenBank/DDBJ whole genome shotgun (WGS) entry which is preliminary data.</text>
</comment>
<organism evidence="2 3">
    <name type="scientific">Maudiozyma humilis</name>
    <name type="common">Sour dough yeast</name>
    <name type="synonym">Kazachstania humilis</name>
    <dbReference type="NCBI Taxonomy" id="51915"/>
    <lineage>
        <taxon>Eukaryota</taxon>
        <taxon>Fungi</taxon>
        <taxon>Dikarya</taxon>
        <taxon>Ascomycota</taxon>
        <taxon>Saccharomycotina</taxon>
        <taxon>Saccharomycetes</taxon>
        <taxon>Saccharomycetales</taxon>
        <taxon>Saccharomycetaceae</taxon>
        <taxon>Maudiozyma</taxon>
    </lineage>
</organism>